<dbReference type="Proteomes" id="UP000232101">
    <property type="component" value="Unassembled WGS sequence"/>
</dbReference>
<keyword evidence="1" id="KW-0472">Membrane</keyword>
<dbReference type="EMBL" id="PHQY01000061">
    <property type="protein sequence ID" value="PJO45470.1"/>
    <property type="molecule type" value="Genomic_DNA"/>
</dbReference>
<sequence length="69" mass="7851">MRSSLKIKMLMVFSILLVISCLLISFFIYHSSLELVKETVGKQNLNMIDQAMSKIDVKGFQEIEIGAEK</sequence>
<evidence type="ECO:0000313" key="2">
    <source>
        <dbReference type="EMBL" id="PJO45470.1"/>
    </source>
</evidence>
<keyword evidence="1" id="KW-0812">Transmembrane</keyword>
<accession>A0A2M9QBP1</accession>
<protein>
    <submittedName>
        <fullName evidence="2">Uncharacterized protein</fullName>
    </submittedName>
</protein>
<feature type="non-terminal residue" evidence="2">
    <location>
        <position position="69"/>
    </location>
</feature>
<feature type="transmembrane region" description="Helical" evidence="1">
    <location>
        <begin position="7"/>
        <end position="29"/>
    </location>
</feature>
<dbReference type="AlphaFoldDB" id="A0A2M9QBP1"/>
<dbReference type="RefSeq" id="WP_157804014.1">
    <property type="nucleotide sequence ID" value="NZ_PHQY01000061.1"/>
</dbReference>
<keyword evidence="1" id="KW-1133">Transmembrane helix</keyword>
<dbReference type="PROSITE" id="PS51257">
    <property type="entry name" value="PROKAR_LIPOPROTEIN"/>
    <property type="match status" value="1"/>
</dbReference>
<comment type="caution">
    <text evidence="2">The sequence shown here is derived from an EMBL/GenBank/DDBJ whole genome shotgun (WGS) entry which is preliminary data.</text>
</comment>
<evidence type="ECO:0000256" key="1">
    <source>
        <dbReference type="SAM" id="Phobius"/>
    </source>
</evidence>
<proteinExistence type="predicted"/>
<gene>
    <name evidence="2" type="ORF">CWD94_01045</name>
</gene>
<evidence type="ECO:0000313" key="3">
    <source>
        <dbReference type="Proteomes" id="UP000232101"/>
    </source>
</evidence>
<name>A0A2M9QBP1_9BACI</name>
<organism evidence="2 3">
    <name type="scientific">Lysinibacillus xylanilyticus</name>
    <dbReference type="NCBI Taxonomy" id="582475"/>
    <lineage>
        <taxon>Bacteria</taxon>
        <taxon>Bacillati</taxon>
        <taxon>Bacillota</taxon>
        <taxon>Bacilli</taxon>
        <taxon>Bacillales</taxon>
        <taxon>Bacillaceae</taxon>
        <taxon>Lysinibacillus</taxon>
    </lineage>
</organism>
<reference evidence="2 3" key="1">
    <citation type="submission" date="2017-11" db="EMBL/GenBank/DDBJ databases">
        <title>Bacterial isolate from king chilli rhizosphere.</title>
        <authorList>
            <person name="Takhelmayum P."/>
            <person name="Sarangthem I."/>
        </authorList>
    </citation>
    <scope>NUCLEOTIDE SEQUENCE [LARGE SCALE GENOMIC DNA]</scope>
    <source>
        <strain evidence="3">t26</strain>
    </source>
</reference>